<evidence type="ECO:0000313" key="2">
    <source>
        <dbReference type="EMBL" id="RMU48098.1"/>
    </source>
</evidence>
<dbReference type="AlphaFoldDB" id="A0A3M5US04"/>
<dbReference type="Proteomes" id="UP000280395">
    <property type="component" value="Unassembled WGS sequence"/>
</dbReference>
<evidence type="ECO:0008006" key="4">
    <source>
        <dbReference type="Google" id="ProtNLM"/>
    </source>
</evidence>
<dbReference type="EMBL" id="RBUA01001178">
    <property type="protein sequence ID" value="RMU48098.1"/>
    <property type="molecule type" value="Genomic_DNA"/>
</dbReference>
<proteinExistence type="predicted"/>
<gene>
    <name evidence="2" type="ORF">ALP29_01794</name>
</gene>
<dbReference type="CDD" id="cd20495">
    <property type="entry name" value="C58_PaToxP-like"/>
    <property type="match status" value="1"/>
</dbReference>
<reference evidence="2 3" key="1">
    <citation type="submission" date="2018-08" db="EMBL/GenBank/DDBJ databases">
        <title>Recombination of ecologically and evolutionarily significant loci maintains genetic cohesion in the Pseudomonas syringae species complex.</title>
        <authorList>
            <person name="Dillon M."/>
            <person name="Thakur S."/>
            <person name="Almeida R.N.D."/>
            <person name="Weir B.S."/>
            <person name="Guttman D.S."/>
        </authorList>
    </citation>
    <scope>NUCLEOTIDE SEQUENCE [LARGE SCALE GENOMIC DNA]</scope>
    <source>
        <strain evidence="2 3">ICMP 14479</strain>
    </source>
</reference>
<name>A0A3M5US04_PSESX</name>
<evidence type="ECO:0000313" key="3">
    <source>
        <dbReference type="Proteomes" id="UP000280395"/>
    </source>
</evidence>
<feature type="compositionally biased region" description="Pro residues" evidence="1">
    <location>
        <begin position="23"/>
        <end position="32"/>
    </location>
</feature>
<sequence length="1255" mass="136927">MLSTTKQANPHWYDVPFHSTKPDGPPRQPPLIEPLTTPPALAGATHAPAPKTYKEGFGDRHDLQTLTTKLGDIAKQLDVNTTPQAILAALRAPLDIHPDSSFPVRPSEGATLESFIRAKGWPIPTTQLSLTELIKTVKQEALTQPMGNFGGALSWSIPLSQAEQSRLRIISMRSDYLNALDALLAQHPLTPEVQSDPAQALEALLSSSAGQTLGKHLQEQSGGIATANSATDYLMAAIQLQLDPESITAPQRNNVAGFDLAHARHWGKPASTVLDTLSKHLVDSGRISPVLSKVAAYVLLAKKAPVYLIKDIPPSVRHGSPAWLNLVITVASIEASTPGKVPNMTFAQVMQEGEHARVAQPEAAAQARTAALVDWGVCHNVIARKDDTQYTVQELETLKTTFTARQQDMLGASAALDLELPTREKMAMAVLVERYGDLGDLFKQKLIKTSNIPRRGQNKAHTWLPGLHSMLDIAMMDLRLPYLFEAADKRVPINDLNARYRFGVSDNFEKRFEETIKKKKIALATTVKHLIAQLPLEDRRNFEYGKVTYYRNSSTELGFWSKSDPVYEKNLLVKIERDGQSSGYRIDPTKGEIVPIEMWALKERESREANVAFNTSVFVPKSLSADHANERAGATDAAIDSFATARTQDIADAFVEHFNLDDPDIKKYARGQTTQDLANEKINQVNDFFMNLIPFRSAIENFKKGNNVEGGFDLALDVFGFLTAGAANIGKLTKVAGSAASLATKVARTGKVIGMVTLSNFNPLDGLADLAIGGANLLSKGLTKSTAWLANIRNTDKAHDWLKAISQEHGNALLGSITSGGRTVDSVVVFKNDQWHHYDPITRQPYGTPVNGFTPRVLATQGEINGTLSEWVANWFNPAKPGIPIPEAFNDAVDAAKATTTGHAAFNQGYNTLAPASISGYSAELGITQLKKLATDATASPEVLGSLSRRIDELEALPGKVKTLYEKLIPPTKPLPGKPATPEQLQFEEALARGAPDGINGFSPTMKMHQLRELILDPKLTSAEVGALFKHLQKRAMETSLELSRKFADDMTAAHGTLIAMPQGYYLSQVNVASEGGCAALANTMAMAMLDGSENTLISNFFLSLAHPKHPNTERFRDSLERFQNTLRDDFHSGQLTRSATCDRIISDLATATTSKAFLISNSKHGVTAGVKITKDQKIWFYYDPNFGLVKFSKEADMRSGMERALNSGQTSHLFQPLKKADGYTVSEFNELYLINKIGDPRSVSGLYSAAISVT</sequence>
<accession>A0A3M5US04</accession>
<dbReference type="RefSeq" id="WP_122301185.1">
    <property type="nucleotide sequence ID" value="NZ_RBUA01001178.1"/>
</dbReference>
<evidence type="ECO:0000256" key="1">
    <source>
        <dbReference type="SAM" id="MobiDB-lite"/>
    </source>
</evidence>
<organism evidence="2 3">
    <name type="scientific">Pseudomonas syringae pv. avii</name>
    <dbReference type="NCBI Taxonomy" id="663959"/>
    <lineage>
        <taxon>Bacteria</taxon>
        <taxon>Pseudomonadati</taxon>
        <taxon>Pseudomonadota</taxon>
        <taxon>Gammaproteobacteria</taxon>
        <taxon>Pseudomonadales</taxon>
        <taxon>Pseudomonadaceae</taxon>
        <taxon>Pseudomonas</taxon>
        <taxon>Pseudomonas syringae</taxon>
    </lineage>
</organism>
<protein>
    <recommendedName>
        <fullName evidence="4">Peptidase C58 YopT-type domain-containing protein</fullName>
    </recommendedName>
</protein>
<feature type="region of interest" description="Disordered" evidence="1">
    <location>
        <begin position="1"/>
        <end position="58"/>
    </location>
</feature>
<comment type="caution">
    <text evidence="2">The sequence shown here is derived from an EMBL/GenBank/DDBJ whole genome shotgun (WGS) entry which is preliminary data.</text>
</comment>